<evidence type="ECO:0000259" key="7">
    <source>
        <dbReference type="Pfam" id="PF14322"/>
    </source>
</evidence>
<evidence type="ECO:0000313" key="8">
    <source>
        <dbReference type="EMBL" id="MBD1385156.1"/>
    </source>
</evidence>
<dbReference type="InterPro" id="IPR012944">
    <property type="entry name" value="SusD_RagB_dom"/>
</dbReference>
<dbReference type="InterPro" id="IPR033985">
    <property type="entry name" value="SusD-like_N"/>
</dbReference>
<sequence length="431" mass="47611">MLTACNKQLDLKPHQQIEQDQAILTSRDVQITLVGAYNRLGQSDLYGGGVELYPDLLASQSVMRWQGTYQELTQIVGQTIPNDNTYTAALWLDAYEVINQTNNVLANIEKADEDIRADISGQAKFLRGLVYFDLVRLFGRSYNDGSPTVNLGVPIVLTPTKVVDESSKVSRATVEQVYQQAIADLKDAEATMDKPSQASAILARLYLQKGDYVNAVIEADKVLGSGDYTLVKPYSAEFPNTGGHVDNTSEDIFSLQVTTQQGNNSLNTYYASADNGGRGDIIIRDSFLEEFETGDERLNVYNLDSDDILRVSKFDNLYGNVRVARLAEMYLIRAEGNLRLNTATGDTPKNDVNAIRNRAGLGDLATVTIADVLAERRHELAFEGGFFLHDAKRLALNVGVLPYNSPKLVFPIPLREINANPNLKQNEGYGQ</sequence>
<evidence type="ECO:0000256" key="1">
    <source>
        <dbReference type="ARBA" id="ARBA00004442"/>
    </source>
</evidence>
<dbReference type="InterPro" id="IPR011990">
    <property type="entry name" value="TPR-like_helical_dom_sf"/>
</dbReference>
<dbReference type="RefSeq" id="WP_191175048.1">
    <property type="nucleotide sequence ID" value="NZ_JACWMW010000002.1"/>
</dbReference>
<evidence type="ECO:0000313" key="9">
    <source>
        <dbReference type="Proteomes" id="UP000618754"/>
    </source>
</evidence>
<dbReference type="EMBL" id="JACWMW010000002">
    <property type="protein sequence ID" value="MBD1385156.1"/>
    <property type="molecule type" value="Genomic_DNA"/>
</dbReference>
<dbReference type="Pfam" id="PF14322">
    <property type="entry name" value="SusD-like_3"/>
    <property type="match status" value="1"/>
</dbReference>
<proteinExistence type="inferred from homology"/>
<keyword evidence="9" id="KW-1185">Reference proteome</keyword>
<comment type="subcellular location">
    <subcellularLocation>
        <location evidence="1">Cell outer membrane</location>
    </subcellularLocation>
</comment>
<evidence type="ECO:0000259" key="6">
    <source>
        <dbReference type="Pfam" id="PF07980"/>
    </source>
</evidence>
<dbReference type="Gene3D" id="1.25.40.390">
    <property type="match status" value="1"/>
</dbReference>
<evidence type="ECO:0000256" key="2">
    <source>
        <dbReference type="ARBA" id="ARBA00006275"/>
    </source>
</evidence>
<comment type="caution">
    <text evidence="8">The sequence shown here is derived from an EMBL/GenBank/DDBJ whole genome shotgun (WGS) entry which is preliminary data.</text>
</comment>
<evidence type="ECO:0000256" key="3">
    <source>
        <dbReference type="ARBA" id="ARBA00022729"/>
    </source>
</evidence>
<protein>
    <submittedName>
        <fullName evidence="8">RagB/SusD family nutrient uptake outer membrane protein</fullName>
    </submittedName>
</protein>
<dbReference type="CDD" id="cd08977">
    <property type="entry name" value="SusD"/>
    <property type="match status" value="1"/>
</dbReference>
<evidence type="ECO:0000256" key="5">
    <source>
        <dbReference type="ARBA" id="ARBA00023237"/>
    </source>
</evidence>
<dbReference type="SUPFAM" id="SSF48452">
    <property type="entry name" value="TPR-like"/>
    <property type="match status" value="1"/>
</dbReference>
<keyword evidence="5" id="KW-0998">Cell outer membrane</keyword>
<gene>
    <name evidence="8" type="ORF">IDJ75_07685</name>
</gene>
<comment type="similarity">
    <text evidence="2">Belongs to the SusD family.</text>
</comment>
<feature type="domain" description="SusD-like N-terminal" evidence="7">
    <location>
        <begin position="9"/>
        <end position="194"/>
    </location>
</feature>
<evidence type="ECO:0000256" key="4">
    <source>
        <dbReference type="ARBA" id="ARBA00023136"/>
    </source>
</evidence>
<dbReference type="Proteomes" id="UP000618754">
    <property type="component" value="Unassembled WGS sequence"/>
</dbReference>
<accession>A0ABR7X3S8</accession>
<feature type="domain" description="RagB/SusD" evidence="6">
    <location>
        <begin position="319"/>
        <end position="386"/>
    </location>
</feature>
<organism evidence="8 9">
    <name type="scientific">Mucilaginibacter rigui</name>
    <dbReference type="NCBI Taxonomy" id="534635"/>
    <lineage>
        <taxon>Bacteria</taxon>
        <taxon>Pseudomonadati</taxon>
        <taxon>Bacteroidota</taxon>
        <taxon>Sphingobacteriia</taxon>
        <taxon>Sphingobacteriales</taxon>
        <taxon>Sphingobacteriaceae</taxon>
        <taxon>Mucilaginibacter</taxon>
    </lineage>
</organism>
<name>A0ABR7X3S8_9SPHI</name>
<keyword evidence="4" id="KW-0472">Membrane</keyword>
<keyword evidence="3" id="KW-0732">Signal</keyword>
<dbReference type="Pfam" id="PF07980">
    <property type="entry name" value="SusD_RagB"/>
    <property type="match status" value="1"/>
</dbReference>
<reference evidence="8 9" key="1">
    <citation type="submission" date="2020-09" db="EMBL/GenBank/DDBJ databases">
        <title>Novel species of Mucilaginibacter isolated from a glacier on the Tibetan Plateau.</title>
        <authorList>
            <person name="Liu Q."/>
            <person name="Xin Y.-H."/>
        </authorList>
    </citation>
    <scope>NUCLEOTIDE SEQUENCE [LARGE SCALE GENOMIC DNA]</scope>
    <source>
        <strain evidence="8 9">CGMCC 1.13878</strain>
    </source>
</reference>